<evidence type="ECO:0000256" key="1">
    <source>
        <dbReference type="SAM" id="MobiDB-lite"/>
    </source>
</evidence>
<dbReference type="GO" id="GO:0016462">
    <property type="term" value="F:pyrophosphatase activity"/>
    <property type="evidence" value="ECO:0007669"/>
    <property type="project" value="TreeGrafter"/>
</dbReference>
<dbReference type="SUPFAM" id="SSF53067">
    <property type="entry name" value="Actin-like ATPase domain"/>
    <property type="match status" value="2"/>
</dbReference>
<evidence type="ECO:0000313" key="3">
    <source>
        <dbReference type="EMBL" id="NHO55173.1"/>
    </source>
</evidence>
<sequence length="408" mass="44345">MDRSGASLRSQNSSEAPPSALPGVFPAFPAGGTSSAAVHDMAQTRSFSAATSGKGQRFTPTRHGRTQEGEVFAAFDLGTNNCRLMLAQPAGDRFRVVDSYSRIVRLGEGLTRSGALDELAMGRTLGALRICAGRLARHSVTRVRAVATEACRRAINGEDFLARVHEETGLAFEIISAREEAELAVEGCRELLFAHAAPGYRVEMGISTKTDGPEWGLLVDIGGGSTEIAWVRLGEDGVRHEMVDYLSLPLGVMTLADLFPNRRPGVYRAMVAKVREHLAEFERRHDIHARLQAGRVRVVGTSGTVTTLASLDLDLPRYIRCAVDGYCLGIDSAKRAITRLHRMGMEGMRVHPCIGAERATHVMPGCAIFEALLSQWPTSVIVADRGLRDGMILRMMREQTQGTLQSSF</sequence>
<evidence type="ECO:0000313" key="4">
    <source>
        <dbReference type="Proteomes" id="UP000597459"/>
    </source>
</evidence>
<comment type="caution">
    <text evidence="3">The sequence shown here is derived from an EMBL/GenBank/DDBJ whole genome shotgun (WGS) entry which is preliminary data.</text>
</comment>
<organism evidence="3 4">
    <name type="scientific">Acetobacter estunensis</name>
    <dbReference type="NCBI Taxonomy" id="104097"/>
    <lineage>
        <taxon>Bacteria</taxon>
        <taxon>Pseudomonadati</taxon>
        <taxon>Pseudomonadota</taxon>
        <taxon>Alphaproteobacteria</taxon>
        <taxon>Acetobacterales</taxon>
        <taxon>Acetobacteraceae</taxon>
        <taxon>Acetobacter</taxon>
    </lineage>
</organism>
<dbReference type="InterPro" id="IPR043129">
    <property type="entry name" value="ATPase_NBD"/>
</dbReference>
<feature type="domain" description="Ppx/GppA phosphatase N-terminal" evidence="2">
    <location>
        <begin position="94"/>
        <end position="397"/>
    </location>
</feature>
<name>A0A967BDP9_9PROT</name>
<feature type="region of interest" description="Disordered" evidence="1">
    <location>
        <begin position="1"/>
        <end position="27"/>
    </location>
</feature>
<dbReference type="InterPro" id="IPR050273">
    <property type="entry name" value="GppA/Ppx_hydrolase"/>
</dbReference>
<evidence type="ECO:0000259" key="2">
    <source>
        <dbReference type="Pfam" id="PF02541"/>
    </source>
</evidence>
<reference evidence="3" key="1">
    <citation type="submission" date="2019-11" db="EMBL/GenBank/DDBJ databases">
        <title>Description of new Acetobacter species.</title>
        <authorList>
            <person name="Cleenwerck I."/>
            <person name="Sombolestani A.S."/>
        </authorList>
    </citation>
    <scope>NUCLEOTIDE SEQUENCE</scope>
    <source>
        <strain evidence="3">LMG 1626</strain>
    </source>
</reference>
<dbReference type="PANTHER" id="PTHR30005:SF0">
    <property type="entry name" value="RETROGRADE REGULATION PROTEIN 2"/>
    <property type="match status" value="1"/>
</dbReference>
<dbReference type="Gene3D" id="3.30.420.150">
    <property type="entry name" value="Exopolyphosphatase. Domain 2"/>
    <property type="match status" value="1"/>
</dbReference>
<keyword evidence="4" id="KW-1185">Reference proteome</keyword>
<dbReference type="AlphaFoldDB" id="A0A967BDP9"/>
<gene>
    <name evidence="3" type="ORF">GOB87_14695</name>
</gene>
<dbReference type="PANTHER" id="PTHR30005">
    <property type="entry name" value="EXOPOLYPHOSPHATASE"/>
    <property type="match status" value="1"/>
</dbReference>
<dbReference type="InterPro" id="IPR003695">
    <property type="entry name" value="Ppx_GppA_N"/>
</dbReference>
<dbReference type="EMBL" id="WOTH01000052">
    <property type="protein sequence ID" value="NHO55173.1"/>
    <property type="molecule type" value="Genomic_DNA"/>
</dbReference>
<accession>A0A967BDP9</accession>
<protein>
    <submittedName>
        <fullName evidence="3">Ppx/GppA family phosphatase</fullName>
    </submittedName>
</protein>
<dbReference type="CDD" id="cd24054">
    <property type="entry name" value="ASKHA_NBD_AaPPX-GppA_MtPPX2-like"/>
    <property type="match status" value="1"/>
</dbReference>
<dbReference type="Proteomes" id="UP000597459">
    <property type="component" value="Unassembled WGS sequence"/>
</dbReference>
<proteinExistence type="predicted"/>
<feature type="compositionally biased region" description="Polar residues" evidence="1">
    <location>
        <begin position="7"/>
        <end position="16"/>
    </location>
</feature>
<dbReference type="Pfam" id="PF02541">
    <property type="entry name" value="Ppx-GppA"/>
    <property type="match status" value="1"/>
</dbReference>
<dbReference type="Gene3D" id="3.30.420.40">
    <property type="match status" value="1"/>
</dbReference>